<dbReference type="PANTHER" id="PTHR33109:SF60">
    <property type="entry name" value="EPIDERMAL PATTERNING FACTOR-LIKE PROTEIN 8"/>
    <property type="match status" value="1"/>
</dbReference>
<dbReference type="PANTHER" id="PTHR33109">
    <property type="entry name" value="EPIDERMAL PATTERNING FACTOR-LIKE PROTEIN 4"/>
    <property type="match status" value="1"/>
</dbReference>
<protein>
    <recommendedName>
        <fullName evidence="7">Epidermal patterning factor-like protein</fullName>
    </recommendedName>
</protein>
<evidence type="ECO:0000256" key="6">
    <source>
        <dbReference type="ARBA" id="ARBA00023157"/>
    </source>
</evidence>
<comment type="caution">
    <text evidence="9">The sequence shown here is derived from an EMBL/GenBank/DDBJ whole genome shotgun (WGS) entry which is preliminary data.</text>
</comment>
<keyword evidence="8" id="KW-1133">Transmembrane helix</keyword>
<gene>
    <name evidence="9" type="ORF">P3X46_022805</name>
</gene>
<accession>A0ABQ9L8Z2</accession>
<evidence type="ECO:0000256" key="4">
    <source>
        <dbReference type="ARBA" id="ARBA00022525"/>
    </source>
</evidence>
<name>A0ABQ9L8Z2_HEVBR</name>
<sequence length="108" mass="11825">MASLAYYPNGLGLGFAVTVVMLIFSLAFFPYSTSVGSAFFRGDEGVKQRKMVLGSRPPPCDNKCLSCKPCMAALVTPPHHKTASTPKGDESYYLLSWKCKCGDKYFQP</sequence>
<comment type="similarity">
    <text evidence="2 7">Belongs to the plant cysteine rich small secretory peptide family. Epidermal patterning factor subfamily.</text>
</comment>
<evidence type="ECO:0000256" key="8">
    <source>
        <dbReference type="SAM" id="Phobius"/>
    </source>
</evidence>
<evidence type="ECO:0000256" key="2">
    <source>
        <dbReference type="ARBA" id="ARBA00008127"/>
    </source>
</evidence>
<keyword evidence="10" id="KW-1185">Reference proteome</keyword>
<evidence type="ECO:0000256" key="1">
    <source>
        <dbReference type="ARBA" id="ARBA00004613"/>
    </source>
</evidence>
<proteinExistence type="inferred from homology"/>
<evidence type="ECO:0000256" key="5">
    <source>
        <dbReference type="ARBA" id="ARBA00022729"/>
    </source>
</evidence>
<dbReference type="Pfam" id="PF17181">
    <property type="entry name" value="EPF"/>
    <property type="match status" value="1"/>
</dbReference>
<comment type="subcellular location">
    <subcellularLocation>
        <location evidence="1 7">Secreted</location>
    </subcellularLocation>
</comment>
<dbReference type="EMBL" id="JARPOI010000013">
    <property type="protein sequence ID" value="KAJ9163100.1"/>
    <property type="molecule type" value="Genomic_DNA"/>
</dbReference>
<keyword evidence="3 7" id="KW-0217">Developmental protein</keyword>
<evidence type="ECO:0000313" key="9">
    <source>
        <dbReference type="EMBL" id="KAJ9163100.1"/>
    </source>
</evidence>
<keyword evidence="5" id="KW-0732">Signal</keyword>
<dbReference type="Proteomes" id="UP001174677">
    <property type="component" value="Chromosome 13"/>
</dbReference>
<feature type="transmembrane region" description="Helical" evidence="8">
    <location>
        <begin position="12"/>
        <end position="31"/>
    </location>
</feature>
<dbReference type="InterPro" id="IPR039455">
    <property type="entry name" value="EPFL"/>
</dbReference>
<evidence type="ECO:0000313" key="10">
    <source>
        <dbReference type="Proteomes" id="UP001174677"/>
    </source>
</evidence>
<reference evidence="9" key="1">
    <citation type="journal article" date="2023" name="Plant Biotechnol. J.">
        <title>Chromosome-level wild Hevea brasiliensis genome provides new tools for genomic-assisted breeding and valuable loci to elevate rubber yield.</title>
        <authorList>
            <person name="Cheng H."/>
            <person name="Song X."/>
            <person name="Hu Y."/>
            <person name="Wu T."/>
            <person name="Yang Q."/>
            <person name="An Z."/>
            <person name="Feng S."/>
            <person name="Deng Z."/>
            <person name="Wu W."/>
            <person name="Zeng X."/>
            <person name="Tu M."/>
            <person name="Wang X."/>
            <person name="Huang H."/>
        </authorList>
    </citation>
    <scope>NUCLEOTIDE SEQUENCE</scope>
    <source>
        <strain evidence="9">MT/VB/25A 57/8</strain>
    </source>
</reference>
<comment type="function">
    <text evidence="7">Controls stomatal patterning.</text>
</comment>
<keyword evidence="4 7" id="KW-0964">Secreted</keyword>
<keyword evidence="8" id="KW-0472">Membrane</keyword>
<evidence type="ECO:0000256" key="7">
    <source>
        <dbReference type="RuleBase" id="RU367102"/>
    </source>
</evidence>
<organism evidence="9 10">
    <name type="scientific">Hevea brasiliensis</name>
    <name type="common">Para rubber tree</name>
    <name type="synonym">Siphonia brasiliensis</name>
    <dbReference type="NCBI Taxonomy" id="3981"/>
    <lineage>
        <taxon>Eukaryota</taxon>
        <taxon>Viridiplantae</taxon>
        <taxon>Streptophyta</taxon>
        <taxon>Embryophyta</taxon>
        <taxon>Tracheophyta</taxon>
        <taxon>Spermatophyta</taxon>
        <taxon>Magnoliopsida</taxon>
        <taxon>eudicotyledons</taxon>
        <taxon>Gunneridae</taxon>
        <taxon>Pentapetalae</taxon>
        <taxon>rosids</taxon>
        <taxon>fabids</taxon>
        <taxon>Malpighiales</taxon>
        <taxon>Euphorbiaceae</taxon>
        <taxon>Crotonoideae</taxon>
        <taxon>Micrandreae</taxon>
        <taxon>Hevea</taxon>
    </lineage>
</organism>
<keyword evidence="6" id="KW-1015">Disulfide bond</keyword>
<evidence type="ECO:0000256" key="3">
    <source>
        <dbReference type="ARBA" id="ARBA00022473"/>
    </source>
</evidence>
<keyword evidence="8" id="KW-0812">Transmembrane</keyword>